<proteinExistence type="inferred from homology"/>
<dbReference type="InterPro" id="IPR005706">
    <property type="entry name" value="Ribosomal_uS2_bac/mit/plastid"/>
</dbReference>
<dbReference type="FunFam" id="1.10.287.610:FF:000001">
    <property type="entry name" value="30S ribosomal protein S2"/>
    <property type="match status" value="1"/>
</dbReference>
<sequence>MPVVTMKELLEAGVHFGHQSKRWNPKMQRYIYSARNGIHVIDLHKSIPLIEKAYEFVKGLAANGSILFVGTKKQAQEATEEEAKRCGMFFVNQRWMGGTLTNFKTLKKNIARLNDIEKMKEDGTYARLPKKEVILLEREHRKLMRGLGGIRQMTMLPAAVFIIDTIKEQTALKEARRLSIPIVAIVDTNTDPDEVDYPIPGNDDAIRSIKLLTKIVADAVIAGREVAKPVEAAAEGGEAGEPIAAPLEVEEAEALTMEQHLEETVLSHVIVPKEAEEEKRVGF</sequence>
<dbReference type="InterPro" id="IPR001865">
    <property type="entry name" value="Ribosomal_uS2"/>
</dbReference>
<dbReference type="Pfam" id="PF00318">
    <property type="entry name" value="Ribosomal_S2"/>
    <property type="match status" value="1"/>
</dbReference>
<dbReference type="GO" id="GO:0006412">
    <property type="term" value="P:translation"/>
    <property type="evidence" value="ECO:0007669"/>
    <property type="project" value="UniProtKB-UniRule"/>
</dbReference>
<keyword evidence="3 5" id="KW-0687">Ribonucleoprotein</keyword>
<keyword evidence="2 5" id="KW-0689">Ribosomal protein</keyword>
<comment type="caution">
    <text evidence="6">The sequence shown here is derived from an EMBL/GenBank/DDBJ whole genome shotgun (WGS) entry which is preliminary data.</text>
</comment>
<dbReference type="Gene3D" id="1.10.287.610">
    <property type="entry name" value="Helix hairpin bin"/>
    <property type="match status" value="1"/>
</dbReference>
<dbReference type="CDD" id="cd01425">
    <property type="entry name" value="RPS2"/>
    <property type="match status" value="1"/>
</dbReference>
<name>A0A1F4PZ05_UNCSA</name>
<dbReference type="InterPro" id="IPR023591">
    <property type="entry name" value="Ribosomal_uS2_flav_dom_sf"/>
</dbReference>
<evidence type="ECO:0000256" key="4">
    <source>
        <dbReference type="ARBA" id="ARBA00035256"/>
    </source>
</evidence>
<dbReference type="PANTHER" id="PTHR12534:SF0">
    <property type="entry name" value="SMALL RIBOSOMAL SUBUNIT PROTEIN US2M"/>
    <property type="match status" value="1"/>
</dbReference>
<dbReference type="PRINTS" id="PR00395">
    <property type="entry name" value="RIBOSOMALS2"/>
</dbReference>
<dbReference type="SUPFAM" id="SSF52313">
    <property type="entry name" value="Ribosomal protein S2"/>
    <property type="match status" value="1"/>
</dbReference>
<dbReference type="NCBIfam" id="TIGR01011">
    <property type="entry name" value="rpsB_bact"/>
    <property type="match status" value="1"/>
</dbReference>
<protein>
    <recommendedName>
        <fullName evidence="4 5">Small ribosomal subunit protein uS2</fullName>
    </recommendedName>
</protein>
<evidence type="ECO:0000256" key="3">
    <source>
        <dbReference type="ARBA" id="ARBA00023274"/>
    </source>
</evidence>
<organism evidence="6 7">
    <name type="scientific">candidate division WOR-1 bacterium RIFCSPHIGHO2_01_FULL_53_15</name>
    <dbReference type="NCBI Taxonomy" id="1802564"/>
    <lineage>
        <taxon>Bacteria</taxon>
        <taxon>Bacillati</taxon>
        <taxon>Saganbacteria</taxon>
    </lineage>
</organism>
<dbReference type="PANTHER" id="PTHR12534">
    <property type="entry name" value="30S RIBOSOMAL PROTEIN S2 PROKARYOTIC AND ORGANELLAR"/>
    <property type="match status" value="1"/>
</dbReference>
<dbReference type="EMBL" id="METM01000032">
    <property type="protein sequence ID" value="OGB88898.1"/>
    <property type="molecule type" value="Genomic_DNA"/>
</dbReference>
<evidence type="ECO:0000313" key="6">
    <source>
        <dbReference type="EMBL" id="OGB88898.1"/>
    </source>
</evidence>
<dbReference type="InterPro" id="IPR018130">
    <property type="entry name" value="Ribosomal_uS2_CS"/>
</dbReference>
<dbReference type="Gene3D" id="3.40.50.10490">
    <property type="entry name" value="Glucose-6-phosphate isomerase like protein, domain 1"/>
    <property type="match status" value="1"/>
</dbReference>
<evidence type="ECO:0000256" key="1">
    <source>
        <dbReference type="ARBA" id="ARBA00006242"/>
    </source>
</evidence>
<reference evidence="6 7" key="1">
    <citation type="journal article" date="2016" name="Nat. Commun.">
        <title>Thousands of microbial genomes shed light on interconnected biogeochemical processes in an aquifer system.</title>
        <authorList>
            <person name="Anantharaman K."/>
            <person name="Brown C.T."/>
            <person name="Hug L.A."/>
            <person name="Sharon I."/>
            <person name="Castelle C.J."/>
            <person name="Probst A.J."/>
            <person name="Thomas B.C."/>
            <person name="Singh A."/>
            <person name="Wilkins M.J."/>
            <person name="Karaoz U."/>
            <person name="Brodie E.L."/>
            <person name="Williams K.H."/>
            <person name="Hubbard S.S."/>
            <person name="Banfield J.F."/>
        </authorList>
    </citation>
    <scope>NUCLEOTIDE SEQUENCE [LARGE SCALE GENOMIC DNA]</scope>
</reference>
<evidence type="ECO:0000313" key="7">
    <source>
        <dbReference type="Proteomes" id="UP000178724"/>
    </source>
</evidence>
<dbReference type="GO" id="GO:0003735">
    <property type="term" value="F:structural constituent of ribosome"/>
    <property type="evidence" value="ECO:0007669"/>
    <property type="project" value="InterPro"/>
</dbReference>
<evidence type="ECO:0000256" key="5">
    <source>
        <dbReference type="HAMAP-Rule" id="MF_00291"/>
    </source>
</evidence>
<dbReference type="GO" id="GO:0022627">
    <property type="term" value="C:cytosolic small ribosomal subunit"/>
    <property type="evidence" value="ECO:0007669"/>
    <property type="project" value="TreeGrafter"/>
</dbReference>
<comment type="similarity">
    <text evidence="1 5">Belongs to the universal ribosomal protein uS2 family.</text>
</comment>
<gene>
    <name evidence="5" type="primary">rpsB</name>
    <name evidence="6" type="ORF">A2625_00260</name>
</gene>
<dbReference type="AlphaFoldDB" id="A0A1F4PZ05"/>
<accession>A0A1F4PZ05</accession>
<evidence type="ECO:0000256" key="2">
    <source>
        <dbReference type="ARBA" id="ARBA00022980"/>
    </source>
</evidence>
<dbReference type="HAMAP" id="MF_00291_B">
    <property type="entry name" value="Ribosomal_uS2_B"/>
    <property type="match status" value="1"/>
</dbReference>
<dbReference type="Proteomes" id="UP000178724">
    <property type="component" value="Unassembled WGS sequence"/>
</dbReference>
<dbReference type="PROSITE" id="PS00962">
    <property type="entry name" value="RIBOSOMAL_S2_1"/>
    <property type="match status" value="1"/>
</dbReference>